<keyword evidence="10 13" id="KW-1133">Transmembrane helix</keyword>
<keyword evidence="12 13" id="KW-0472">Membrane</keyword>
<evidence type="ECO:0000256" key="9">
    <source>
        <dbReference type="ARBA" id="ARBA00022737"/>
    </source>
</evidence>
<dbReference type="Proteomes" id="UP001152320">
    <property type="component" value="Chromosome 14"/>
</dbReference>
<dbReference type="PANTHER" id="PTHR10791">
    <property type="entry name" value="RAG1-ACTIVATING PROTEIN 1"/>
    <property type="match status" value="1"/>
</dbReference>
<dbReference type="PANTHER" id="PTHR10791:SF30">
    <property type="entry name" value="SUGAR TRANSPORTER SWEET1"/>
    <property type="match status" value="1"/>
</dbReference>
<gene>
    <name evidence="14" type="ORF">HOLleu_29113</name>
</gene>
<dbReference type="GO" id="GO:0051119">
    <property type="term" value="F:sugar transmembrane transporter activity"/>
    <property type="evidence" value="ECO:0007669"/>
    <property type="project" value="InterPro"/>
</dbReference>
<feature type="transmembrane region" description="Helical" evidence="13">
    <location>
        <begin position="6"/>
        <end position="27"/>
    </location>
</feature>
<organism evidence="14 15">
    <name type="scientific">Holothuria leucospilota</name>
    <name type="common">Black long sea cucumber</name>
    <name type="synonym">Mertensiothuria leucospilota</name>
    <dbReference type="NCBI Taxonomy" id="206669"/>
    <lineage>
        <taxon>Eukaryota</taxon>
        <taxon>Metazoa</taxon>
        <taxon>Echinodermata</taxon>
        <taxon>Eleutherozoa</taxon>
        <taxon>Echinozoa</taxon>
        <taxon>Holothuroidea</taxon>
        <taxon>Aspidochirotacea</taxon>
        <taxon>Aspidochirotida</taxon>
        <taxon>Holothuriidae</taxon>
        <taxon>Holothuria</taxon>
    </lineage>
</organism>
<evidence type="ECO:0000256" key="3">
    <source>
        <dbReference type="ARBA" id="ARBA00007809"/>
    </source>
</evidence>
<feature type="transmembrane region" description="Helical" evidence="13">
    <location>
        <begin position="183"/>
        <end position="204"/>
    </location>
</feature>
<evidence type="ECO:0000256" key="6">
    <source>
        <dbReference type="ARBA" id="ARBA00022475"/>
    </source>
</evidence>
<dbReference type="EMBL" id="JAIZAY010000014">
    <property type="protein sequence ID" value="KAJ8029664.1"/>
    <property type="molecule type" value="Genomic_DNA"/>
</dbReference>
<reference evidence="14" key="1">
    <citation type="submission" date="2021-10" db="EMBL/GenBank/DDBJ databases">
        <title>Tropical sea cucumber genome reveals ecological adaptation and Cuvierian tubules defense mechanism.</title>
        <authorList>
            <person name="Chen T."/>
        </authorList>
    </citation>
    <scope>NUCLEOTIDE SEQUENCE</scope>
    <source>
        <strain evidence="14">Nanhai2018</strain>
        <tissue evidence="14">Muscle</tissue>
    </source>
</reference>
<evidence type="ECO:0000256" key="10">
    <source>
        <dbReference type="ARBA" id="ARBA00022989"/>
    </source>
</evidence>
<protein>
    <recommendedName>
        <fullName evidence="4">Sugar transporter SWEET1</fullName>
    </recommendedName>
</protein>
<feature type="transmembrane region" description="Helical" evidence="13">
    <location>
        <begin position="91"/>
        <end position="111"/>
    </location>
</feature>
<keyword evidence="7 14" id="KW-0762">Sugar transport</keyword>
<feature type="transmembrane region" description="Helical" evidence="13">
    <location>
        <begin position="123"/>
        <end position="144"/>
    </location>
</feature>
<evidence type="ECO:0000256" key="1">
    <source>
        <dbReference type="ARBA" id="ARBA00004651"/>
    </source>
</evidence>
<keyword evidence="11" id="KW-0333">Golgi apparatus</keyword>
<feature type="transmembrane region" description="Helical" evidence="13">
    <location>
        <begin position="65"/>
        <end position="84"/>
    </location>
</feature>
<dbReference type="Pfam" id="PF03083">
    <property type="entry name" value="MtN3_slv"/>
    <property type="match status" value="2"/>
</dbReference>
<feature type="transmembrane region" description="Helical" evidence="13">
    <location>
        <begin position="39"/>
        <end position="59"/>
    </location>
</feature>
<dbReference type="InterPro" id="IPR004316">
    <property type="entry name" value="SWEET_rpt"/>
</dbReference>
<keyword evidence="5" id="KW-0813">Transport</keyword>
<dbReference type="AlphaFoldDB" id="A0A9Q1BN94"/>
<sequence length="216" mass="24422">MDHLYLLSWITVIFTVIMNLTGIPSCLEIYRSKNTQNVMFLPFVTTGVSNCLWYCYGVFTYDWNLQITNVCCFALQLTFIVIFIAYTDSMLFRLAQCGVAAIILSAFFIYLTTSSQPHQSITIQIGLIATSSTMIMYSSPLMELADVFKTKNARKISLPLTAASLSCSLLWTFYSFATHDLVLLFPNIPGILSSLARFALLWYYGRRENKGQPSLV</sequence>
<evidence type="ECO:0000256" key="7">
    <source>
        <dbReference type="ARBA" id="ARBA00022597"/>
    </source>
</evidence>
<comment type="caution">
    <text evidence="14">The sequence shown here is derived from an EMBL/GenBank/DDBJ whole genome shotgun (WGS) entry which is preliminary data.</text>
</comment>
<proteinExistence type="inferred from homology"/>
<dbReference type="GO" id="GO:0000139">
    <property type="term" value="C:Golgi membrane"/>
    <property type="evidence" value="ECO:0007669"/>
    <property type="project" value="UniProtKB-SubCell"/>
</dbReference>
<comment type="similarity">
    <text evidence="3">Belongs to the SWEET sugar transporter family.</text>
</comment>
<evidence type="ECO:0000256" key="5">
    <source>
        <dbReference type="ARBA" id="ARBA00022448"/>
    </source>
</evidence>
<accession>A0A9Q1BN94</accession>
<evidence type="ECO:0000256" key="8">
    <source>
        <dbReference type="ARBA" id="ARBA00022692"/>
    </source>
</evidence>
<keyword evidence="8 13" id="KW-0812">Transmembrane</keyword>
<dbReference type="OrthoDB" id="409725at2759"/>
<dbReference type="FunFam" id="1.20.1280.290:FF:000004">
    <property type="entry name" value="Sugar transporter SWEET"/>
    <property type="match status" value="1"/>
</dbReference>
<evidence type="ECO:0000313" key="14">
    <source>
        <dbReference type="EMBL" id="KAJ8029664.1"/>
    </source>
</evidence>
<keyword evidence="9" id="KW-0677">Repeat</keyword>
<evidence type="ECO:0000256" key="11">
    <source>
        <dbReference type="ARBA" id="ARBA00023034"/>
    </source>
</evidence>
<evidence type="ECO:0000313" key="15">
    <source>
        <dbReference type="Proteomes" id="UP001152320"/>
    </source>
</evidence>
<evidence type="ECO:0000256" key="2">
    <source>
        <dbReference type="ARBA" id="ARBA00004653"/>
    </source>
</evidence>
<keyword evidence="15" id="KW-1185">Reference proteome</keyword>
<dbReference type="GO" id="GO:0005886">
    <property type="term" value="C:plasma membrane"/>
    <property type="evidence" value="ECO:0007669"/>
    <property type="project" value="UniProtKB-SubCell"/>
</dbReference>
<keyword evidence="6" id="KW-1003">Cell membrane</keyword>
<dbReference type="InterPro" id="IPR047664">
    <property type="entry name" value="SWEET"/>
</dbReference>
<dbReference type="Gene3D" id="1.20.1280.290">
    <property type="match status" value="2"/>
</dbReference>
<name>A0A9Q1BN94_HOLLE</name>
<feature type="transmembrane region" description="Helical" evidence="13">
    <location>
        <begin position="156"/>
        <end position="177"/>
    </location>
</feature>
<evidence type="ECO:0000256" key="13">
    <source>
        <dbReference type="SAM" id="Phobius"/>
    </source>
</evidence>
<evidence type="ECO:0000256" key="4">
    <source>
        <dbReference type="ARBA" id="ARBA00021741"/>
    </source>
</evidence>
<comment type="subcellular location">
    <subcellularLocation>
        <location evidence="1">Cell membrane</location>
        <topology evidence="1">Multi-pass membrane protein</topology>
    </subcellularLocation>
    <subcellularLocation>
        <location evidence="2">Golgi apparatus membrane</location>
        <topology evidence="2">Multi-pass membrane protein</topology>
    </subcellularLocation>
</comment>
<evidence type="ECO:0000256" key="12">
    <source>
        <dbReference type="ARBA" id="ARBA00023136"/>
    </source>
</evidence>